<evidence type="ECO:0000313" key="11">
    <source>
        <dbReference type="Proteomes" id="UP000197138"/>
    </source>
</evidence>
<feature type="region of interest" description="Disordered" evidence="6">
    <location>
        <begin position="133"/>
        <end position="214"/>
    </location>
</feature>
<dbReference type="EMBL" id="MTKT01001287">
    <property type="protein sequence ID" value="OWM84958.1"/>
    <property type="molecule type" value="Genomic_DNA"/>
</dbReference>
<dbReference type="Gene3D" id="1.10.10.60">
    <property type="entry name" value="Homeodomain-like"/>
    <property type="match status" value="1"/>
</dbReference>
<dbReference type="PANTHER" id="PTHR12802">
    <property type="entry name" value="SWI/SNF COMPLEX-RELATED"/>
    <property type="match status" value="1"/>
</dbReference>
<dbReference type="GO" id="GO:0010468">
    <property type="term" value="P:regulation of gene expression"/>
    <property type="evidence" value="ECO:0007669"/>
    <property type="project" value="UniProtKB-ARBA"/>
</dbReference>
<feature type="compositionally biased region" description="Basic residues" evidence="6">
    <location>
        <begin position="141"/>
        <end position="151"/>
    </location>
</feature>
<evidence type="ECO:0000259" key="8">
    <source>
        <dbReference type="PROSITE" id="PS51293"/>
    </source>
</evidence>
<dbReference type="InterPro" id="IPR009057">
    <property type="entry name" value="Homeodomain-like_sf"/>
</dbReference>
<dbReference type="AlphaFoldDB" id="A0A218XJH8"/>
<dbReference type="PROSITE" id="PS51293">
    <property type="entry name" value="SANT"/>
    <property type="match status" value="1"/>
</dbReference>
<organism evidence="10 11">
    <name type="scientific">Punica granatum</name>
    <name type="common">Pomegranate</name>
    <dbReference type="NCBI Taxonomy" id="22663"/>
    <lineage>
        <taxon>Eukaryota</taxon>
        <taxon>Viridiplantae</taxon>
        <taxon>Streptophyta</taxon>
        <taxon>Embryophyta</taxon>
        <taxon>Tracheophyta</taxon>
        <taxon>Spermatophyta</taxon>
        <taxon>Magnoliopsida</taxon>
        <taxon>eudicotyledons</taxon>
        <taxon>Gunneridae</taxon>
        <taxon>Pentapetalae</taxon>
        <taxon>rosids</taxon>
        <taxon>malvids</taxon>
        <taxon>Myrtales</taxon>
        <taxon>Lythraceae</taxon>
        <taxon>Punica</taxon>
    </lineage>
</organism>
<accession>A0A218XJH8</accession>
<proteinExistence type="predicted"/>
<feature type="domain" description="Myb-like" evidence="7">
    <location>
        <begin position="70"/>
        <end position="120"/>
    </location>
</feature>
<keyword evidence="5" id="KW-0539">Nucleus</keyword>
<dbReference type="Proteomes" id="UP000197138">
    <property type="component" value="Unassembled WGS sequence"/>
</dbReference>
<gene>
    <name evidence="10" type="ORF">CDL15_Pgr027745</name>
</gene>
<evidence type="ECO:0000313" key="10">
    <source>
        <dbReference type="EMBL" id="OWM84958.1"/>
    </source>
</evidence>
<dbReference type="SMART" id="SM00717">
    <property type="entry name" value="SANT"/>
    <property type="match status" value="1"/>
</dbReference>
<dbReference type="SUPFAM" id="SSF46689">
    <property type="entry name" value="Homeodomain-like"/>
    <property type="match status" value="1"/>
</dbReference>
<dbReference type="InterPro" id="IPR006447">
    <property type="entry name" value="Myb_dom_plants"/>
</dbReference>
<keyword evidence="4" id="KW-0804">Transcription</keyword>
<comment type="caution">
    <text evidence="10">The sequence shown here is derived from an EMBL/GenBank/DDBJ whole genome shotgun (WGS) entry which is preliminary data.</text>
</comment>
<feature type="compositionally biased region" description="Polar residues" evidence="6">
    <location>
        <begin position="186"/>
        <end position="200"/>
    </location>
</feature>
<evidence type="ECO:0000259" key="9">
    <source>
        <dbReference type="PROSITE" id="PS51294"/>
    </source>
</evidence>
<evidence type="ECO:0000256" key="2">
    <source>
        <dbReference type="ARBA" id="ARBA00023015"/>
    </source>
</evidence>
<dbReference type="PANTHER" id="PTHR12802:SF155">
    <property type="entry name" value="DEUBIQUITINASE MYSM1"/>
    <property type="match status" value="1"/>
</dbReference>
<protein>
    <submittedName>
        <fullName evidence="10">Uncharacterized protein</fullName>
    </submittedName>
</protein>
<dbReference type="GO" id="GO:0003677">
    <property type="term" value="F:DNA binding"/>
    <property type="evidence" value="ECO:0007669"/>
    <property type="project" value="UniProtKB-KW"/>
</dbReference>
<name>A0A218XJH8_PUNGR</name>
<evidence type="ECO:0000256" key="3">
    <source>
        <dbReference type="ARBA" id="ARBA00023125"/>
    </source>
</evidence>
<reference evidence="11" key="1">
    <citation type="journal article" date="2017" name="Plant J.">
        <title>The pomegranate (Punica granatum L.) genome and the genomics of punicalagin biosynthesis.</title>
        <authorList>
            <person name="Qin G."/>
            <person name="Xu C."/>
            <person name="Ming R."/>
            <person name="Tang H."/>
            <person name="Guyot R."/>
            <person name="Kramer E.M."/>
            <person name="Hu Y."/>
            <person name="Yi X."/>
            <person name="Qi Y."/>
            <person name="Xu X."/>
            <person name="Gao Z."/>
            <person name="Pan H."/>
            <person name="Jian J."/>
            <person name="Tian Y."/>
            <person name="Yue Z."/>
            <person name="Xu Y."/>
        </authorList>
    </citation>
    <scope>NUCLEOTIDE SEQUENCE [LARGE SCALE GENOMIC DNA]</scope>
    <source>
        <strain evidence="11">cv. Dabenzi</strain>
    </source>
</reference>
<dbReference type="NCBIfam" id="TIGR01557">
    <property type="entry name" value="myb_SHAQKYF"/>
    <property type="match status" value="1"/>
</dbReference>
<dbReference type="Pfam" id="PF00249">
    <property type="entry name" value="Myb_DNA-binding"/>
    <property type="match status" value="1"/>
</dbReference>
<keyword evidence="3" id="KW-0238">DNA-binding</keyword>
<dbReference type="FunFam" id="1.10.10.60:FF:000023">
    <property type="entry name" value="protein REVEILLE 6 isoform X1"/>
    <property type="match status" value="1"/>
</dbReference>
<sequence length="398" mass="44180">MASTVAYSYQTYLYDCGDDQGGGSRPNPILTGRNELSLGASLRSLNTAIQLKEQISCGADYSPKVRKPYTITKQRERWTEEEHKKFLEALKLYGRAWRRIEEHVGTKTAVQIRSHAQKFFSKVVRESSGGSIELIEIPPPRPKRKPAHPYPRKLMDPLTNTELSKEDQQRRSPSPNSSVSEREQHSPTSVLSAVGSASGTPSPIEEIGSPSPSAVTEPVAVASVLNEKLELFPSLRETSKDEAEEASACAQSFKLFGALLPVSNIEQSASTIGDMNERKPLEMSPWLTLGSQNSRTRPFMQGDSPDLADTKNGEVPNSRLWTNLKTQSGNDEGELNLGWNLRSEKPGCVPGSRFGVGRREDCMKGFVPYKRFMAEKRSECAMLCGEDSQEKQRIRLCL</sequence>
<feature type="domain" description="SANT" evidence="8">
    <location>
        <begin position="73"/>
        <end position="124"/>
    </location>
</feature>
<evidence type="ECO:0000256" key="4">
    <source>
        <dbReference type="ARBA" id="ARBA00023163"/>
    </source>
</evidence>
<dbReference type="InterPro" id="IPR017884">
    <property type="entry name" value="SANT_dom"/>
</dbReference>
<comment type="subcellular location">
    <subcellularLocation>
        <location evidence="1">Nucleus</location>
    </subcellularLocation>
</comment>
<evidence type="ECO:0000259" key="7">
    <source>
        <dbReference type="PROSITE" id="PS50090"/>
    </source>
</evidence>
<evidence type="ECO:0000256" key="1">
    <source>
        <dbReference type="ARBA" id="ARBA00004123"/>
    </source>
</evidence>
<feature type="compositionally biased region" description="Low complexity" evidence="6">
    <location>
        <begin position="201"/>
        <end position="213"/>
    </location>
</feature>
<feature type="domain" description="HTH myb-type" evidence="9">
    <location>
        <begin position="70"/>
        <end position="124"/>
    </location>
</feature>
<dbReference type="CDD" id="cd00167">
    <property type="entry name" value="SANT"/>
    <property type="match status" value="1"/>
</dbReference>
<dbReference type="InterPro" id="IPR017930">
    <property type="entry name" value="Myb_dom"/>
</dbReference>
<dbReference type="GO" id="GO:0005634">
    <property type="term" value="C:nucleus"/>
    <property type="evidence" value="ECO:0007669"/>
    <property type="project" value="UniProtKB-SubCell"/>
</dbReference>
<dbReference type="InterPro" id="IPR001005">
    <property type="entry name" value="SANT/Myb"/>
</dbReference>
<evidence type="ECO:0000256" key="5">
    <source>
        <dbReference type="ARBA" id="ARBA00023242"/>
    </source>
</evidence>
<dbReference type="PROSITE" id="PS50090">
    <property type="entry name" value="MYB_LIKE"/>
    <property type="match status" value="1"/>
</dbReference>
<dbReference type="PROSITE" id="PS51294">
    <property type="entry name" value="HTH_MYB"/>
    <property type="match status" value="1"/>
</dbReference>
<keyword evidence="2" id="KW-0805">Transcription regulation</keyword>
<evidence type="ECO:0000256" key="6">
    <source>
        <dbReference type="SAM" id="MobiDB-lite"/>
    </source>
</evidence>